<dbReference type="AlphaFoldDB" id="A0A2P2QGW1"/>
<sequence length="73" mass="8351">MQQFSMAMPSCTNFLSTQEQASYSMAIKLTYISYPFTDNQIRNSYPIIYTIDLSQLDPIIGVGNQNHTLPFNH</sequence>
<accession>A0A2P2QGW1</accession>
<dbReference type="EMBL" id="GGEC01085744">
    <property type="protein sequence ID" value="MBX66228.1"/>
    <property type="molecule type" value="Transcribed_RNA"/>
</dbReference>
<protein>
    <submittedName>
        <fullName evidence="1">Uncharacterized protein</fullName>
    </submittedName>
</protein>
<evidence type="ECO:0000313" key="1">
    <source>
        <dbReference type="EMBL" id="MBX66228.1"/>
    </source>
</evidence>
<proteinExistence type="predicted"/>
<organism evidence="1">
    <name type="scientific">Rhizophora mucronata</name>
    <name type="common">Asiatic mangrove</name>
    <dbReference type="NCBI Taxonomy" id="61149"/>
    <lineage>
        <taxon>Eukaryota</taxon>
        <taxon>Viridiplantae</taxon>
        <taxon>Streptophyta</taxon>
        <taxon>Embryophyta</taxon>
        <taxon>Tracheophyta</taxon>
        <taxon>Spermatophyta</taxon>
        <taxon>Magnoliopsida</taxon>
        <taxon>eudicotyledons</taxon>
        <taxon>Gunneridae</taxon>
        <taxon>Pentapetalae</taxon>
        <taxon>rosids</taxon>
        <taxon>fabids</taxon>
        <taxon>Malpighiales</taxon>
        <taxon>Rhizophoraceae</taxon>
        <taxon>Rhizophora</taxon>
    </lineage>
</organism>
<name>A0A2P2QGW1_RHIMU</name>
<reference evidence="1" key="1">
    <citation type="submission" date="2018-02" db="EMBL/GenBank/DDBJ databases">
        <title>Rhizophora mucronata_Transcriptome.</title>
        <authorList>
            <person name="Meera S.P."/>
            <person name="Sreeshan A."/>
            <person name="Augustine A."/>
        </authorList>
    </citation>
    <scope>NUCLEOTIDE SEQUENCE</scope>
    <source>
        <tissue evidence="1">Leaf</tissue>
    </source>
</reference>